<keyword evidence="6 7" id="KW-0496">Mitochondrion</keyword>
<dbReference type="GO" id="GO:0005759">
    <property type="term" value="C:mitochondrial matrix"/>
    <property type="evidence" value="ECO:0007669"/>
    <property type="project" value="UniProtKB-SubCell"/>
</dbReference>
<evidence type="ECO:0000256" key="7">
    <source>
        <dbReference type="RuleBase" id="RU366032"/>
    </source>
</evidence>
<evidence type="ECO:0000313" key="10">
    <source>
        <dbReference type="EMBL" id="OZJ05459.1"/>
    </source>
</evidence>
<keyword evidence="3 7" id="KW-0547">Nucleotide-binding</keyword>
<keyword evidence="2 7" id="KW-0808">Transferase</keyword>
<evidence type="ECO:0000256" key="5">
    <source>
        <dbReference type="ARBA" id="ARBA00022840"/>
    </source>
</evidence>
<evidence type="ECO:0000256" key="2">
    <source>
        <dbReference type="ARBA" id="ARBA00022679"/>
    </source>
</evidence>
<dbReference type="Pfam" id="PF10436">
    <property type="entry name" value="BCDHK_Adom3"/>
    <property type="match status" value="1"/>
</dbReference>
<feature type="region of interest" description="Disordered" evidence="8">
    <location>
        <begin position="50"/>
        <end position="77"/>
    </location>
</feature>
<accession>A0A261Y4C3</accession>
<keyword evidence="11" id="KW-1185">Reference proteome</keyword>
<reference evidence="10 11" key="1">
    <citation type="journal article" date="2017" name="Mycologia">
        <title>Bifiguratus adelaidae, gen. et sp. nov., a new member of Mucoromycotina in endophytic and soil-dwelling habitats.</title>
        <authorList>
            <person name="Torres-Cruz T.J."/>
            <person name="Billingsley Tobias T.L."/>
            <person name="Almatruk M."/>
            <person name="Hesse C."/>
            <person name="Kuske C.R."/>
            <person name="Desiro A."/>
            <person name="Benucci G.M."/>
            <person name="Bonito G."/>
            <person name="Stajich J.E."/>
            <person name="Dunlap C."/>
            <person name="Arnold A.E."/>
            <person name="Porras-Alfaro A."/>
        </authorList>
    </citation>
    <scope>NUCLEOTIDE SEQUENCE [LARGE SCALE GENOMIC DNA]</scope>
    <source>
        <strain evidence="10 11">AZ0501</strain>
    </source>
</reference>
<dbReference type="AlphaFoldDB" id="A0A261Y4C3"/>
<dbReference type="GO" id="GO:0005524">
    <property type="term" value="F:ATP binding"/>
    <property type="evidence" value="ECO:0007669"/>
    <property type="project" value="UniProtKB-UniRule"/>
</dbReference>
<feature type="domain" description="Histidine kinase/HSP90-like ATPase" evidence="9">
    <location>
        <begin position="301"/>
        <end position="445"/>
    </location>
</feature>
<evidence type="ECO:0000256" key="8">
    <source>
        <dbReference type="SAM" id="MobiDB-lite"/>
    </source>
</evidence>
<dbReference type="GO" id="GO:0010906">
    <property type="term" value="P:regulation of glucose metabolic process"/>
    <property type="evidence" value="ECO:0007669"/>
    <property type="project" value="TreeGrafter"/>
</dbReference>
<protein>
    <recommendedName>
        <fullName evidence="7">Protein-serine/threonine kinase</fullName>
        <ecNumber evidence="7">2.7.11.-</ecNumber>
    </recommendedName>
</protein>
<dbReference type="Pfam" id="PF02518">
    <property type="entry name" value="HATPase_c"/>
    <property type="match status" value="1"/>
</dbReference>
<dbReference type="SUPFAM" id="SSF55874">
    <property type="entry name" value="ATPase domain of HSP90 chaperone/DNA topoisomerase II/histidine kinase"/>
    <property type="match status" value="1"/>
</dbReference>
<dbReference type="GO" id="GO:0004740">
    <property type="term" value="F:pyruvate dehydrogenase (acetyl-transferring) kinase activity"/>
    <property type="evidence" value="ECO:0007669"/>
    <property type="project" value="TreeGrafter"/>
</dbReference>
<evidence type="ECO:0000256" key="1">
    <source>
        <dbReference type="ARBA" id="ARBA00006155"/>
    </source>
</evidence>
<evidence type="ECO:0000313" key="11">
    <source>
        <dbReference type="Proteomes" id="UP000242875"/>
    </source>
</evidence>
<organism evidence="10 11">
    <name type="scientific">Bifiguratus adelaidae</name>
    <dbReference type="NCBI Taxonomy" id="1938954"/>
    <lineage>
        <taxon>Eukaryota</taxon>
        <taxon>Fungi</taxon>
        <taxon>Fungi incertae sedis</taxon>
        <taxon>Mucoromycota</taxon>
        <taxon>Mucoromycotina</taxon>
        <taxon>Endogonomycetes</taxon>
        <taxon>Endogonales</taxon>
        <taxon>Endogonales incertae sedis</taxon>
        <taxon>Bifiguratus</taxon>
    </lineage>
</organism>
<dbReference type="InterPro" id="IPR036784">
    <property type="entry name" value="AK/P_DHK_N_sf"/>
</dbReference>
<name>A0A261Y4C3_9FUNG</name>
<dbReference type="Gene3D" id="3.30.565.10">
    <property type="entry name" value="Histidine kinase-like ATPase, C-terminal domain"/>
    <property type="match status" value="1"/>
</dbReference>
<dbReference type="PANTHER" id="PTHR11947:SF25">
    <property type="entry name" value="[PYRUVATE DEHYDROGENASE (ACETYL-TRANSFERRING)] KINASE 2, MITOCHONDRIAL"/>
    <property type="match status" value="1"/>
</dbReference>
<evidence type="ECO:0000256" key="6">
    <source>
        <dbReference type="ARBA" id="ARBA00023128"/>
    </source>
</evidence>
<dbReference type="PANTHER" id="PTHR11947">
    <property type="entry name" value="PYRUVATE DEHYDROGENASE KINASE"/>
    <property type="match status" value="1"/>
</dbReference>
<keyword evidence="5 7" id="KW-0067">ATP-binding</keyword>
<dbReference type="EC" id="2.7.11.-" evidence="7"/>
<proteinExistence type="inferred from homology"/>
<dbReference type="InterPro" id="IPR018955">
    <property type="entry name" value="BCDHK/PDK_N"/>
</dbReference>
<comment type="subcellular location">
    <subcellularLocation>
        <location evidence="7">Mitochondrion matrix</location>
    </subcellularLocation>
</comment>
<dbReference type="PRINTS" id="PR00344">
    <property type="entry name" value="BCTRLSENSOR"/>
</dbReference>
<comment type="caution">
    <text evidence="10">The sequence shown here is derived from an EMBL/GenBank/DDBJ whole genome shotgun (WGS) entry which is preliminary data.</text>
</comment>
<keyword evidence="4 7" id="KW-0418">Kinase</keyword>
<gene>
    <name evidence="10" type="ORF">BZG36_01668</name>
</gene>
<evidence type="ECO:0000256" key="3">
    <source>
        <dbReference type="ARBA" id="ARBA00022741"/>
    </source>
</evidence>
<dbReference type="EMBL" id="MVBO01000015">
    <property type="protein sequence ID" value="OZJ05459.1"/>
    <property type="molecule type" value="Genomic_DNA"/>
</dbReference>
<evidence type="ECO:0000256" key="4">
    <source>
        <dbReference type="ARBA" id="ARBA00022777"/>
    </source>
</evidence>
<dbReference type="InterPro" id="IPR036890">
    <property type="entry name" value="HATPase_C_sf"/>
</dbReference>
<dbReference type="InterPro" id="IPR003594">
    <property type="entry name" value="HATPase_dom"/>
</dbReference>
<dbReference type="SUPFAM" id="SSF69012">
    <property type="entry name" value="alpha-ketoacid dehydrogenase kinase, N-terminal domain"/>
    <property type="match status" value="1"/>
</dbReference>
<dbReference type="InterPro" id="IPR004358">
    <property type="entry name" value="Sig_transdc_His_kin-like_C"/>
</dbReference>
<dbReference type="SMART" id="SM00387">
    <property type="entry name" value="HATPase_c"/>
    <property type="match status" value="1"/>
</dbReference>
<dbReference type="Gene3D" id="1.20.140.20">
    <property type="entry name" value="Alpha-ketoacid/pyruvate dehydrogenase kinase, N-terminal domain"/>
    <property type="match status" value="1"/>
</dbReference>
<dbReference type="InterPro" id="IPR039028">
    <property type="entry name" value="BCKD/PDK"/>
</dbReference>
<dbReference type="Proteomes" id="UP000242875">
    <property type="component" value="Unassembled WGS sequence"/>
</dbReference>
<evidence type="ECO:0000259" key="9">
    <source>
        <dbReference type="SMART" id="SM00387"/>
    </source>
</evidence>
<comment type="similarity">
    <text evidence="1 7">Belongs to the PDK/BCKDK protein kinase family.</text>
</comment>
<sequence length="507" mass="56928">MSRALVGRPLGRWLQGLEHRWSKRCFQSIPPQPRVNELRVASVHAPRLTTGQSKSLPFDKSANGPDRAHPSLDSTSPQHFYHNRTLDQYVSKQATAITLRQLVFFGRNMTDDRLVKSANYVRQELPIRLAHRIRDFQNLPFIVGTNPHIQLVYDLYYSAFERIRSFPPVRTIEDNDRFCELLETVLREHLVVIPQMALGISECGGHMGRHQVEKFMNTMLRSRISRRVIAEQHLALTQNHHDPSWGDGHVHIGVVFTRCSTQETISKCVRLAQSHVSKRFALTSDAPRVDVDGHPDTHFTYIPDHIEYIIYEILKNSMQHTIYCHRNAEYPPIRVTVCSGPTSLIFRVSDQGGGIPPEIYENLWAYTAHKPGSPSRFANLSKVPEMAANMAEHEKGGIMKEAEDVDFGIGLPMSRAYAEYWGGGINILTMEGYGTDAYVRIPKLGNVIENLGITTGAVKSSIQQGSFHHRVRNGVVGGVFRGGGNVGEQGWEGLDNSRGAGIIAGRV</sequence>
<dbReference type="OrthoDB" id="407390at2759"/>